<protein>
    <recommendedName>
        <fullName evidence="3">Transmembrane protein</fullName>
    </recommendedName>
</protein>
<organism evidence="2">
    <name type="scientific">Medicago truncatula</name>
    <name type="common">Barrel medic</name>
    <name type="synonym">Medicago tribuloides</name>
    <dbReference type="NCBI Taxonomy" id="3880"/>
    <lineage>
        <taxon>Eukaryota</taxon>
        <taxon>Viridiplantae</taxon>
        <taxon>Streptophyta</taxon>
        <taxon>Embryophyta</taxon>
        <taxon>Tracheophyta</taxon>
        <taxon>Spermatophyta</taxon>
        <taxon>Magnoliopsida</taxon>
        <taxon>eudicotyledons</taxon>
        <taxon>Gunneridae</taxon>
        <taxon>Pentapetalae</taxon>
        <taxon>rosids</taxon>
        <taxon>fabids</taxon>
        <taxon>Fabales</taxon>
        <taxon>Fabaceae</taxon>
        <taxon>Papilionoideae</taxon>
        <taxon>50 kb inversion clade</taxon>
        <taxon>NPAAA clade</taxon>
        <taxon>Hologalegina</taxon>
        <taxon>IRL clade</taxon>
        <taxon>Trifolieae</taxon>
        <taxon>Medicago</taxon>
    </lineage>
</organism>
<evidence type="ECO:0000256" key="1">
    <source>
        <dbReference type="SAM" id="SignalP"/>
    </source>
</evidence>
<comment type="caution">
    <text evidence="2">The sequence shown here is derived from an EMBL/GenBank/DDBJ whole genome shotgun (WGS) entry which is preliminary data.</text>
</comment>
<dbReference type="Gramene" id="rna10383">
    <property type="protein sequence ID" value="RHN74342.1"/>
    <property type="gene ID" value="gene10383"/>
</dbReference>
<proteinExistence type="predicted"/>
<reference evidence="2" key="1">
    <citation type="journal article" date="2018" name="Nat. Plants">
        <title>Whole-genome landscape of Medicago truncatula symbiotic genes.</title>
        <authorList>
            <person name="Pecrix Y."/>
            <person name="Gamas P."/>
            <person name="Carrere S."/>
        </authorList>
    </citation>
    <scope>NUCLEOTIDE SEQUENCE</scope>
    <source>
        <tissue evidence="2">Leaves</tissue>
    </source>
</reference>
<evidence type="ECO:0000313" key="2">
    <source>
        <dbReference type="EMBL" id="RHN74342.1"/>
    </source>
</evidence>
<gene>
    <name evidence="2" type="ORF">MtrunA17_Chr2g0309221</name>
</gene>
<feature type="chain" id="PRO_5017271843" description="Transmembrane protein" evidence="1">
    <location>
        <begin position="21"/>
        <end position="95"/>
    </location>
</feature>
<keyword evidence="1" id="KW-0732">Signal</keyword>
<feature type="signal peptide" evidence="1">
    <location>
        <begin position="1"/>
        <end position="20"/>
    </location>
</feature>
<dbReference type="Proteomes" id="UP000265566">
    <property type="component" value="Chromosome 2"/>
</dbReference>
<sequence>MAKALAILILILMNSLTIFSQDHQEFHLDDYGPPKPNKPGPCIGCSTVHSLDLDDYGPPKPNKPGPCIGCSIIHPLDFTISNTINTYPPPQPPST</sequence>
<dbReference type="AlphaFoldDB" id="A0A396JAL7"/>
<name>A0A396JAL7_MEDTR</name>
<dbReference type="EMBL" id="PSQE01000002">
    <property type="protein sequence ID" value="RHN74342.1"/>
    <property type="molecule type" value="Genomic_DNA"/>
</dbReference>
<evidence type="ECO:0008006" key="3">
    <source>
        <dbReference type="Google" id="ProtNLM"/>
    </source>
</evidence>
<accession>A0A396JAL7</accession>